<organism evidence="3 4">
    <name type="scientific">Mycetomoellerius zeteki</name>
    <dbReference type="NCBI Taxonomy" id="64791"/>
    <lineage>
        <taxon>Eukaryota</taxon>
        <taxon>Metazoa</taxon>
        <taxon>Ecdysozoa</taxon>
        <taxon>Arthropoda</taxon>
        <taxon>Hexapoda</taxon>
        <taxon>Insecta</taxon>
        <taxon>Pterygota</taxon>
        <taxon>Neoptera</taxon>
        <taxon>Endopterygota</taxon>
        <taxon>Hymenoptera</taxon>
        <taxon>Apocrita</taxon>
        <taxon>Aculeata</taxon>
        <taxon>Formicoidea</taxon>
        <taxon>Formicidae</taxon>
        <taxon>Myrmicinae</taxon>
        <taxon>Mycetomoellerius</taxon>
    </lineage>
</organism>
<reference evidence="3 4" key="1">
    <citation type="submission" date="2015-09" db="EMBL/GenBank/DDBJ databases">
        <title>Trachymyrmex zeteki WGS genome.</title>
        <authorList>
            <person name="Nygaard S."/>
            <person name="Hu H."/>
            <person name="Boomsma J."/>
            <person name="Zhang G."/>
        </authorList>
    </citation>
    <scope>NUCLEOTIDE SEQUENCE [LARGE SCALE GENOMIC DNA]</scope>
    <source>
        <strain evidence="3">Tzet28-1</strain>
        <tissue evidence="3">Whole body</tissue>
    </source>
</reference>
<evidence type="ECO:0000313" key="4">
    <source>
        <dbReference type="Proteomes" id="UP000075809"/>
    </source>
</evidence>
<feature type="region of interest" description="Disordered" evidence="2">
    <location>
        <begin position="77"/>
        <end position="97"/>
    </location>
</feature>
<accession>A0A151XJ24</accession>
<protein>
    <submittedName>
        <fullName evidence="3">Uncharacterized protein</fullName>
    </submittedName>
</protein>
<dbReference type="STRING" id="64791.A0A151XJ24"/>
<keyword evidence="1" id="KW-0175">Coiled coil</keyword>
<evidence type="ECO:0000256" key="1">
    <source>
        <dbReference type="SAM" id="Coils"/>
    </source>
</evidence>
<feature type="coiled-coil region" evidence="1">
    <location>
        <begin position="132"/>
        <end position="179"/>
    </location>
</feature>
<name>A0A151XJ24_9HYME</name>
<feature type="compositionally biased region" description="Basic and acidic residues" evidence="2">
    <location>
        <begin position="39"/>
        <end position="51"/>
    </location>
</feature>
<dbReference type="Proteomes" id="UP000075809">
    <property type="component" value="Unassembled WGS sequence"/>
</dbReference>
<evidence type="ECO:0000256" key="2">
    <source>
        <dbReference type="SAM" id="MobiDB-lite"/>
    </source>
</evidence>
<evidence type="ECO:0000313" key="3">
    <source>
        <dbReference type="EMBL" id="KYQ60412.1"/>
    </source>
</evidence>
<feature type="region of interest" description="Disordered" evidence="2">
    <location>
        <begin position="29"/>
        <end position="64"/>
    </location>
</feature>
<keyword evidence="4" id="KW-1185">Reference proteome</keyword>
<gene>
    <name evidence="3" type="ORF">ALC60_00820</name>
</gene>
<dbReference type="AlphaFoldDB" id="A0A151XJ24"/>
<dbReference type="EMBL" id="KQ982080">
    <property type="protein sequence ID" value="KYQ60412.1"/>
    <property type="molecule type" value="Genomic_DNA"/>
</dbReference>
<proteinExistence type="predicted"/>
<sequence>MTRGVNNYPLTSITVTFDNRHRAVNAVNGKTAALRTGKRPTDKTSQRDTHGTPDPALPSPSLSINPRFASVSLTRVQHSRTARHSPSYPSHGCPPRVHAYPERGSRVNTDGSFEKHSLISQFVKFFALIELINIMRNKLKNMERQIRQLKKLKNIKKQIKEVKEKQKSLRRQIDVLLNDKITDVLNRLMHTFELLENNQIHYHNLTINDVTISAQINQLQAGAVNILQKINERFA</sequence>